<dbReference type="Gene3D" id="1.10.357.10">
    <property type="entry name" value="Tetracycline Repressor, domain 2"/>
    <property type="match status" value="1"/>
</dbReference>
<name>A0A381PQJ0_9ZZZZ</name>
<evidence type="ECO:0000259" key="2">
    <source>
        <dbReference type="PROSITE" id="PS50977"/>
    </source>
</evidence>
<protein>
    <recommendedName>
        <fullName evidence="2">HTH tetR-type domain-containing protein</fullName>
    </recommendedName>
</protein>
<dbReference type="InterPro" id="IPR009057">
    <property type="entry name" value="Homeodomain-like_sf"/>
</dbReference>
<dbReference type="InterPro" id="IPR001647">
    <property type="entry name" value="HTH_TetR"/>
</dbReference>
<proteinExistence type="predicted"/>
<dbReference type="EMBL" id="UINC01001019">
    <property type="protein sequence ID" value="SUZ67743.1"/>
    <property type="molecule type" value="Genomic_DNA"/>
</dbReference>
<sequence>MIADEAGITTGAIYHYFSSKVEIFSAVEVEVRDYVYRRFAVALGDQETMIGKLEKMLEMAHALHRDDPTLAKFLASYRIDTRRVAELRDVLHESPIRDQFVSQLVTAGIATGEISEESGPLVKGLMKTLTVGLTDAFLEDLEGQRLAIDGIKAVLREGIAFDAQQPPG</sequence>
<dbReference type="SUPFAM" id="SSF46689">
    <property type="entry name" value="Homeodomain-like"/>
    <property type="match status" value="1"/>
</dbReference>
<dbReference type="PROSITE" id="PS50977">
    <property type="entry name" value="HTH_TETR_2"/>
    <property type="match status" value="1"/>
</dbReference>
<evidence type="ECO:0000313" key="3">
    <source>
        <dbReference type="EMBL" id="SUZ67743.1"/>
    </source>
</evidence>
<keyword evidence="1" id="KW-0238">DNA-binding</keyword>
<dbReference type="Pfam" id="PF00440">
    <property type="entry name" value="TetR_N"/>
    <property type="match status" value="1"/>
</dbReference>
<dbReference type="GO" id="GO:0003677">
    <property type="term" value="F:DNA binding"/>
    <property type="evidence" value="ECO:0007669"/>
    <property type="project" value="UniProtKB-KW"/>
</dbReference>
<gene>
    <name evidence="3" type="ORF">METZ01_LOCUS20597</name>
</gene>
<dbReference type="AlphaFoldDB" id="A0A381PQJ0"/>
<accession>A0A381PQJ0</accession>
<evidence type="ECO:0000256" key="1">
    <source>
        <dbReference type="ARBA" id="ARBA00023125"/>
    </source>
</evidence>
<organism evidence="3">
    <name type="scientific">marine metagenome</name>
    <dbReference type="NCBI Taxonomy" id="408172"/>
    <lineage>
        <taxon>unclassified sequences</taxon>
        <taxon>metagenomes</taxon>
        <taxon>ecological metagenomes</taxon>
    </lineage>
</organism>
<reference evidence="3" key="1">
    <citation type="submission" date="2018-05" db="EMBL/GenBank/DDBJ databases">
        <authorList>
            <person name="Lanie J.A."/>
            <person name="Ng W.-L."/>
            <person name="Kazmierczak K.M."/>
            <person name="Andrzejewski T.M."/>
            <person name="Davidsen T.M."/>
            <person name="Wayne K.J."/>
            <person name="Tettelin H."/>
            <person name="Glass J.I."/>
            <person name="Rusch D."/>
            <person name="Podicherti R."/>
            <person name="Tsui H.-C.T."/>
            <person name="Winkler M.E."/>
        </authorList>
    </citation>
    <scope>NUCLEOTIDE SEQUENCE</scope>
</reference>
<feature type="domain" description="HTH tetR-type" evidence="2">
    <location>
        <begin position="1"/>
        <end position="35"/>
    </location>
</feature>